<dbReference type="InterPro" id="IPR006311">
    <property type="entry name" value="TAT_signal"/>
</dbReference>
<gene>
    <name evidence="2" type="ORF">QJ522_13260</name>
</gene>
<dbReference type="PROSITE" id="PS51318">
    <property type="entry name" value="TAT"/>
    <property type="match status" value="1"/>
</dbReference>
<dbReference type="EMBL" id="JASCXX010000015">
    <property type="protein sequence ID" value="MDI6450021.1"/>
    <property type="molecule type" value="Genomic_DNA"/>
</dbReference>
<proteinExistence type="predicted"/>
<dbReference type="Gene3D" id="3.20.20.150">
    <property type="entry name" value="Divalent-metal-dependent TIM barrel enzymes"/>
    <property type="match status" value="1"/>
</dbReference>
<sequence>MNGRTLSRRQMLAGSALTLAGLSLTTSCTSLSGQRAGRKGPAGFKLGVCDWTIGRATQPEAFDVAKRIGLDGVQVDFGRGAEELPLFAPALQQSILEQAEQNELEVASLAMGTLNEIPFKSDPRAERWVEQAIEVCGAMKTDIILLAFFGKGDLLDDPIGLDLTVERLKKIAPKAEDAGVTLAVESWLNAEQHMEILDGVGSPAVKVYYDVGNSHHKGYDIYQEIRDLGRRIVQFHAKDYDDLYGRGSIDFPRVREAMDAIDYRGWFVMEGVKMPLGVEESCRYDAEYLRTIFPPRV</sequence>
<dbReference type="Proteomes" id="UP001431776">
    <property type="component" value="Unassembled WGS sequence"/>
</dbReference>
<evidence type="ECO:0000313" key="3">
    <source>
        <dbReference type="Proteomes" id="UP001431776"/>
    </source>
</evidence>
<dbReference type="InterPro" id="IPR036237">
    <property type="entry name" value="Xyl_isomerase-like_sf"/>
</dbReference>
<name>A0AAW6TWC1_9BACT</name>
<dbReference type="RefSeq" id="WP_349245429.1">
    <property type="nucleotide sequence ID" value="NZ_JASCXX010000015.1"/>
</dbReference>
<dbReference type="Pfam" id="PF01261">
    <property type="entry name" value="AP_endonuc_2"/>
    <property type="match status" value="1"/>
</dbReference>
<dbReference type="InterPro" id="IPR050312">
    <property type="entry name" value="IolE/XylAMocC-like"/>
</dbReference>
<dbReference type="AlphaFoldDB" id="A0AAW6TWC1"/>
<dbReference type="PROSITE" id="PS51257">
    <property type="entry name" value="PROKAR_LIPOPROTEIN"/>
    <property type="match status" value="1"/>
</dbReference>
<evidence type="ECO:0000313" key="2">
    <source>
        <dbReference type="EMBL" id="MDI6450021.1"/>
    </source>
</evidence>
<comment type="caution">
    <text evidence="2">The sequence shown here is derived from an EMBL/GenBank/DDBJ whole genome shotgun (WGS) entry which is preliminary data.</text>
</comment>
<keyword evidence="3" id="KW-1185">Reference proteome</keyword>
<dbReference type="InterPro" id="IPR013022">
    <property type="entry name" value="Xyl_isomerase-like_TIM-brl"/>
</dbReference>
<accession>A0AAW6TWC1</accession>
<dbReference type="PANTHER" id="PTHR12110">
    <property type="entry name" value="HYDROXYPYRUVATE ISOMERASE"/>
    <property type="match status" value="1"/>
</dbReference>
<protein>
    <submittedName>
        <fullName evidence="2">Sugar phosphate isomerase/epimerase family protein</fullName>
    </submittedName>
</protein>
<reference evidence="2" key="1">
    <citation type="submission" date="2023-05" db="EMBL/GenBank/DDBJ databases">
        <title>Anaerotaeda fermentans gen. nov., sp. nov., a novel anaerobic planctomycete of the new family within the order Sedimentisphaerales isolated from Taman Peninsula, Russia.</title>
        <authorList>
            <person name="Khomyakova M.A."/>
            <person name="Merkel A.Y."/>
            <person name="Slobodkin A.I."/>
        </authorList>
    </citation>
    <scope>NUCLEOTIDE SEQUENCE</scope>
    <source>
        <strain evidence="2">M17dextr</strain>
    </source>
</reference>
<organism evidence="2 3">
    <name type="scientific">Anaerobaca lacustris</name>
    <dbReference type="NCBI Taxonomy" id="3044600"/>
    <lineage>
        <taxon>Bacteria</taxon>
        <taxon>Pseudomonadati</taxon>
        <taxon>Planctomycetota</taxon>
        <taxon>Phycisphaerae</taxon>
        <taxon>Sedimentisphaerales</taxon>
        <taxon>Anaerobacaceae</taxon>
        <taxon>Anaerobaca</taxon>
    </lineage>
</organism>
<dbReference type="PANTHER" id="PTHR12110:SF53">
    <property type="entry name" value="BLR5974 PROTEIN"/>
    <property type="match status" value="1"/>
</dbReference>
<feature type="domain" description="Xylose isomerase-like TIM barrel" evidence="1">
    <location>
        <begin position="62"/>
        <end position="290"/>
    </location>
</feature>
<dbReference type="GO" id="GO:0016853">
    <property type="term" value="F:isomerase activity"/>
    <property type="evidence" value="ECO:0007669"/>
    <property type="project" value="UniProtKB-KW"/>
</dbReference>
<keyword evidence="2" id="KW-0413">Isomerase</keyword>
<dbReference type="SUPFAM" id="SSF51658">
    <property type="entry name" value="Xylose isomerase-like"/>
    <property type="match status" value="1"/>
</dbReference>
<evidence type="ECO:0000259" key="1">
    <source>
        <dbReference type="Pfam" id="PF01261"/>
    </source>
</evidence>